<comment type="caution">
    <text evidence="2">The sequence shown here is derived from an EMBL/GenBank/DDBJ whole genome shotgun (WGS) entry which is preliminary data.</text>
</comment>
<keyword evidence="1" id="KW-0732">Signal</keyword>
<dbReference type="EMBL" id="CATQJA010000222">
    <property type="protein sequence ID" value="CAJ0558163.1"/>
    <property type="molecule type" value="Genomic_DNA"/>
</dbReference>
<protein>
    <submittedName>
        <fullName evidence="2">Uncharacterized protein</fullName>
    </submittedName>
</protein>
<organism evidence="2 3">
    <name type="scientific">Mesorhabditis spiculigera</name>
    <dbReference type="NCBI Taxonomy" id="96644"/>
    <lineage>
        <taxon>Eukaryota</taxon>
        <taxon>Metazoa</taxon>
        <taxon>Ecdysozoa</taxon>
        <taxon>Nematoda</taxon>
        <taxon>Chromadorea</taxon>
        <taxon>Rhabditida</taxon>
        <taxon>Rhabditina</taxon>
        <taxon>Rhabditomorpha</taxon>
        <taxon>Rhabditoidea</taxon>
        <taxon>Rhabditidae</taxon>
        <taxon>Mesorhabditinae</taxon>
        <taxon>Mesorhabditis</taxon>
    </lineage>
</organism>
<name>A0AA36C4E0_9BILA</name>
<gene>
    <name evidence="2" type="ORF">MSPICULIGERA_LOCUS890</name>
</gene>
<evidence type="ECO:0000256" key="1">
    <source>
        <dbReference type="SAM" id="SignalP"/>
    </source>
</evidence>
<evidence type="ECO:0000313" key="3">
    <source>
        <dbReference type="Proteomes" id="UP001177023"/>
    </source>
</evidence>
<feature type="chain" id="PRO_5041384668" evidence="1">
    <location>
        <begin position="17"/>
        <end position="72"/>
    </location>
</feature>
<reference evidence="2" key="1">
    <citation type="submission" date="2023-06" db="EMBL/GenBank/DDBJ databases">
        <authorList>
            <person name="Delattre M."/>
        </authorList>
    </citation>
    <scope>NUCLEOTIDE SEQUENCE</scope>
    <source>
        <strain evidence="2">AF72</strain>
    </source>
</reference>
<keyword evidence="3" id="KW-1185">Reference proteome</keyword>
<feature type="signal peptide" evidence="1">
    <location>
        <begin position="1"/>
        <end position="16"/>
    </location>
</feature>
<accession>A0AA36C4E0</accession>
<feature type="non-terminal residue" evidence="2">
    <location>
        <position position="72"/>
    </location>
</feature>
<dbReference type="AlphaFoldDB" id="A0AA36C4E0"/>
<proteinExistence type="predicted"/>
<evidence type="ECO:0000313" key="2">
    <source>
        <dbReference type="EMBL" id="CAJ0558163.1"/>
    </source>
</evidence>
<sequence length="72" mass="7767">MLRLWFFLGLLLLAQASRPAPGLGMGKPCRIGGPACQQTLFCCTDPNVRNSVTGVCRHVLQKPGLRCGNNRG</sequence>
<dbReference type="Proteomes" id="UP001177023">
    <property type="component" value="Unassembled WGS sequence"/>
</dbReference>